<accession>A0ABC9R0L8</accession>
<evidence type="ECO:0000256" key="1">
    <source>
        <dbReference type="ARBA" id="ARBA00004651"/>
    </source>
</evidence>
<feature type="transmembrane region" description="Helical" evidence="7">
    <location>
        <begin position="278"/>
        <end position="295"/>
    </location>
</feature>
<evidence type="ECO:0000256" key="5">
    <source>
        <dbReference type="ARBA" id="ARBA00022989"/>
    </source>
</evidence>
<dbReference type="PANTHER" id="PTHR43266">
    <property type="entry name" value="MACROLIDE-EFFLUX PROTEIN"/>
    <property type="match status" value="1"/>
</dbReference>
<comment type="subcellular location">
    <subcellularLocation>
        <location evidence="1">Cell membrane</location>
        <topology evidence="1">Multi-pass membrane protein</topology>
    </subcellularLocation>
</comment>
<evidence type="ECO:0008006" key="10">
    <source>
        <dbReference type="Google" id="ProtNLM"/>
    </source>
</evidence>
<evidence type="ECO:0000256" key="3">
    <source>
        <dbReference type="ARBA" id="ARBA00022475"/>
    </source>
</evidence>
<dbReference type="GO" id="GO:0005886">
    <property type="term" value="C:plasma membrane"/>
    <property type="evidence" value="ECO:0007669"/>
    <property type="project" value="UniProtKB-SubCell"/>
</dbReference>
<dbReference type="PANTHER" id="PTHR43266:SF2">
    <property type="entry name" value="MAJOR FACILITATOR SUPERFAMILY (MFS) PROFILE DOMAIN-CONTAINING PROTEIN"/>
    <property type="match status" value="1"/>
</dbReference>
<dbReference type="Pfam" id="PF07690">
    <property type="entry name" value="MFS_1"/>
    <property type="match status" value="1"/>
</dbReference>
<feature type="transmembrane region" description="Helical" evidence="7">
    <location>
        <begin position="88"/>
        <end position="107"/>
    </location>
</feature>
<feature type="transmembrane region" description="Helical" evidence="7">
    <location>
        <begin position="182"/>
        <end position="203"/>
    </location>
</feature>
<keyword evidence="5 7" id="KW-1133">Transmembrane helix</keyword>
<feature type="transmembrane region" description="Helical" evidence="7">
    <location>
        <begin position="6"/>
        <end position="30"/>
    </location>
</feature>
<feature type="transmembrane region" description="Helical" evidence="7">
    <location>
        <begin position="234"/>
        <end position="257"/>
    </location>
</feature>
<dbReference type="CDD" id="cd06173">
    <property type="entry name" value="MFS_MefA_like"/>
    <property type="match status" value="1"/>
</dbReference>
<dbReference type="EMBL" id="AHEV01000022">
    <property type="protein sequence ID" value="EJR37996.1"/>
    <property type="molecule type" value="Genomic_DNA"/>
</dbReference>
<evidence type="ECO:0000256" key="6">
    <source>
        <dbReference type="ARBA" id="ARBA00023136"/>
    </source>
</evidence>
<evidence type="ECO:0000256" key="7">
    <source>
        <dbReference type="SAM" id="Phobius"/>
    </source>
</evidence>
<evidence type="ECO:0000256" key="4">
    <source>
        <dbReference type="ARBA" id="ARBA00022692"/>
    </source>
</evidence>
<dbReference type="AlphaFoldDB" id="A0ABC9R0L8"/>
<organism evidence="8 9">
    <name type="scientific">Bacillus mycoides</name>
    <dbReference type="NCBI Taxonomy" id="1405"/>
    <lineage>
        <taxon>Bacteria</taxon>
        <taxon>Bacillati</taxon>
        <taxon>Bacillota</taxon>
        <taxon>Bacilli</taxon>
        <taxon>Bacillales</taxon>
        <taxon>Bacillaceae</taxon>
        <taxon>Bacillus</taxon>
        <taxon>Bacillus cereus group</taxon>
    </lineage>
</organism>
<sequence length="337" mass="37632">MLITDIIRAALIGCIPLFDSIWVIYIFIFLTRIATSFFDPASFTYKTMLIRAEERAQFNAWNNFCTSGAFIIGPALAGILLTTYSASFVIYCNSLSFLLSTILIYFLPNITLQTKQNEEVSNTFLQTLRSDWKQVFSFARTETYIILIFVLFQATMLVSMALDSQEVVFTNQVLFLSDIEYSMLVSITGAAYVFGSFLVSLFAKRLPIQHCIGLGMIFTAIGYVIFAFSNSFIVAASGFILLGISSSFAGTGFITFYQNNIPVHMIGRIDSVFDSIKNFIQIFFILAIGASAQFLSVQITVISSSLLILFLSCLLAIRVMTPSREKYFKATGSSLEY</sequence>
<feature type="transmembrane region" description="Helical" evidence="7">
    <location>
        <begin position="210"/>
        <end position="228"/>
    </location>
</feature>
<dbReference type="InterPro" id="IPR011701">
    <property type="entry name" value="MFS"/>
</dbReference>
<dbReference type="Proteomes" id="UP000006976">
    <property type="component" value="Unassembled WGS sequence"/>
</dbReference>
<keyword evidence="3" id="KW-1003">Cell membrane</keyword>
<evidence type="ECO:0000256" key="2">
    <source>
        <dbReference type="ARBA" id="ARBA00022448"/>
    </source>
</evidence>
<dbReference type="Gene3D" id="1.20.1250.20">
    <property type="entry name" value="MFS general substrate transporter like domains"/>
    <property type="match status" value="2"/>
</dbReference>
<protein>
    <recommendedName>
        <fullName evidence="10">MFS transporter</fullName>
    </recommendedName>
</protein>
<dbReference type="SUPFAM" id="SSF103473">
    <property type="entry name" value="MFS general substrate transporter"/>
    <property type="match status" value="1"/>
</dbReference>
<evidence type="ECO:0000313" key="8">
    <source>
        <dbReference type="EMBL" id="EJR37996.1"/>
    </source>
</evidence>
<name>A0ABC9R0L8_BACMY</name>
<feature type="transmembrane region" description="Helical" evidence="7">
    <location>
        <begin position="60"/>
        <end position="82"/>
    </location>
</feature>
<keyword evidence="6 7" id="KW-0472">Membrane</keyword>
<dbReference type="InterPro" id="IPR036259">
    <property type="entry name" value="MFS_trans_sf"/>
</dbReference>
<feature type="transmembrane region" description="Helical" evidence="7">
    <location>
        <begin position="143"/>
        <end position="162"/>
    </location>
</feature>
<gene>
    <name evidence="8" type="ORF">III_03749</name>
</gene>
<evidence type="ECO:0000313" key="9">
    <source>
        <dbReference type="Proteomes" id="UP000006976"/>
    </source>
</evidence>
<feature type="transmembrane region" description="Helical" evidence="7">
    <location>
        <begin position="301"/>
        <end position="320"/>
    </location>
</feature>
<reference evidence="8 9" key="1">
    <citation type="submission" date="2012-04" db="EMBL/GenBank/DDBJ databases">
        <title>The Genome Sequence of Bacillus cereus VD078.</title>
        <authorList>
            <consortium name="The Broad Institute Genome Sequencing Platform"/>
            <consortium name="The Broad Institute Genome Sequencing Center for Infectious Disease"/>
            <person name="Feldgarden M."/>
            <person name="Van der Auwera G.A."/>
            <person name="Mahillon J."/>
            <person name="Duprez V."/>
            <person name="Timmery S."/>
            <person name="Mattelet C."/>
            <person name="Dierick K."/>
            <person name="Sun M."/>
            <person name="Yu Z."/>
            <person name="Zhu L."/>
            <person name="Hu X."/>
            <person name="Shank E.B."/>
            <person name="Swiecicka I."/>
            <person name="Hansen B.M."/>
            <person name="Andrup L."/>
            <person name="Young S.K."/>
            <person name="Zeng Q."/>
            <person name="Gargeya S."/>
            <person name="Fitzgerald M."/>
            <person name="Haas B."/>
            <person name="Abouelleil A."/>
            <person name="Alvarado L."/>
            <person name="Arachchi H.M."/>
            <person name="Berlin A."/>
            <person name="Chapman S.B."/>
            <person name="Goldberg J."/>
            <person name="Griggs A."/>
            <person name="Gujja S."/>
            <person name="Hansen M."/>
            <person name="Howarth C."/>
            <person name="Imamovic A."/>
            <person name="Larimer J."/>
            <person name="McCowen C."/>
            <person name="Montmayeur A."/>
            <person name="Murphy C."/>
            <person name="Neiman D."/>
            <person name="Pearson M."/>
            <person name="Priest M."/>
            <person name="Roberts A."/>
            <person name="Saif S."/>
            <person name="Shea T."/>
            <person name="Sisk P."/>
            <person name="Sykes S."/>
            <person name="Wortman J."/>
            <person name="Nusbaum C."/>
            <person name="Birren B."/>
        </authorList>
    </citation>
    <scope>NUCLEOTIDE SEQUENCE [LARGE SCALE GENOMIC DNA]</scope>
    <source>
        <strain evidence="8 9">VD078</strain>
    </source>
</reference>
<keyword evidence="4 7" id="KW-0812">Transmembrane</keyword>
<proteinExistence type="predicted"/>
<comment type="caution">
    <text evidence="8">The sequence shown here is derived from an EMBL/GenBank/DDBJ whole genome shotgun (WGS) entry which is preliminary data.</text>
</comment>
<keyword evidence="2" id="KW-0813">Transport</keyword>